<protein>
    <recommendedName>
        <fullName evidence="3">Radical SAM core domain-containing protein</fullName>
    </recommendedName>
</protein>
<dbReference type="InterPro" id="IPR013785">
    <property type="entry name" value="Aldolase_TIM"/>
</dbReference>
<proteinExistence type="predicted"/>
<comment type="caution">
    <text evidence="1">The sequence shown here is derived from an EMBL/GenBank/DDBJ whole genome shotgun (WGS) entry which is preliminary data.</text>
</comment>
<dbReference type="NCBIfam" id="NF045502">
    <property type="entry name" value="variant_rSAM"/>
    <property type="match status" value="1"/>
</dbReference>
<dbReference type="Proteomes" id="UP000027284">
    <property type="component" value="Unassembled WGS sequence"/>
</dbReference>
<dbReference type="Gene3D" id="3.20.20.70">
    <property type="entry name" value="Aldolase class I"/>
    <property type="match status" value="1"/>
</dbReference>
<name>A0A062XTE7_9BACT</name>
<evidence type="ECO:0008006" key="3">
    <source>
        <dbReference type="Google" id="ProtNLM"/>
    </source>
</evidence>
<sequence length="434" mass="48571">MASLNPCELEIELFCRGLRIDSSCTLEEDARGFRRTRAGLGSGLELVIPGRLKDIWCNVPVFEHFCAASPFLLVKENGRYVVVDTRSDEAYQVIVPPEPSWYRRKTSRGHEMASIGVLQGTYLGVYISETCRFWDPGNDRHCHFCTSGLNVGKAEVLRKPVDEVVEVAKAAKEESGVTFFHFNAGYQREDRPDASPYHGLNLAAPYVKAIREQVGGFIGVQVAPVLRHDFWKYDWLIALGADHFSFCYEFHNPLYFERYCPGKCGALGQRAFFEAMEYTAEKLGKGAVSGEIIAGVEPVEDTLRAIDYITSLGAFPTVCIFRPLQGSLMENHPSPEPEAMKRVFAHLWDCCVKYGIPTDVIPNIQVSLVVQPGDTVYLAKNSLRERAYRAKMAVLRVLGKPFFAAKMKPRPVGLSAEEPPGPGFSFSRRPILSW</sequence>
<dbReference type="AlphaFoldDB" id="A0A062XTE7"/>
<reference evidence="1 2" key="1">
    <citation type="submission" date="2014-04" db="EMBL/GenBank/DDBJ databases">
        <title>The Genome Sequence of Thermoanaerobaculum aquaticum MP-01, The First Cultivated Group 23 Acidobacterium.</title>
        <authorList>
            <person name="Stamps B.W."/>
            <person name="Losey N.A."/>
            <person name="Lawson P.A."/>
            <person name="Stevenson B.S."/>
        </authorList>
    </citation>
    <scope>NUCLEOTIDE SEQUENCE [LARGE SCALE GENOMIC DNA]</scope>
    <source>
        <strain evidence="1 2">MP-01</strain>
    </source>
</reference>
<evidence type="ECO:0000313" key="1">
    <source>
        <dbReference type="EMBL" id="KDA54123.1"/>
    </source>
</evidence>
<dbReference type="SUPFAM" id="SSF102114">
    <property type="entry name" value="Radical SAM enzymes"/>
    <property type="match status" value="1"/>
</dbReference>
<evidence type="ECO:0000313" key="2">
    <source>
        <dbReference type="Proteomes" id="UP000027284"/>
    </source>
</evidence>
<gene>
    <name evidence="1" type="ORF">EG19_00730</name>
</gene>
<dbReference type="EMBL" id="JMFG01000011">
    <property type="protein sequence ID" value="KDA54123.1"/>
    <property type="molecule type" value="Genomic_DNA"/>
</dbReference>
<accession>A0A062XTE7</accession>
<keyword evidence="2" id="KW-1185">Reference proteome</keyword>
<dbReference type="InterPro" id="IPR058240">
    <property type="entry name" value="rSAM_sf"/>
</dbReference>
<dbReference type="STRING" id="1312852.EG19_00730"/>
<organism evidence="1 2">
    <name type="scientific">Thermoanaerobaculum aquaticum</name>
    <dbReference type="NCBI Taxonomy" id="1312852"/>
    <lineage>
        <taxon>Bacteria</taxon>
        <taxon>Pseudomonadati</taxon>
        <taxon>Acidobacteriota</taxon>
        <taxon>Thermoanaerobaculia</taxon>
        <taxon>Thermoanaerobaculales</taxon>
        <taxon>Thermoanaerobaculaceae</taxon>
        <taxon>Thermoanaerobaculum</taxon>
    </lineage>
</organism>